<organism evidence="1 2">
    <name type="scientific">Gemmata obscuriglobus</name>
    <dbReference type="NCBI Taxonomy" id="114"/>
    <lineage>
        <taxon>Bacteria</taxon>
        <taxon>Pseudomonadati</taxon>
        <taxon>Planctomycetota</taxon>
        <taxon>Planctomycetia</taxon>
        <taxon>Gemmatales</taxon>
        <taxon>Gemmataceae</taxon>
        <taxon>Gemmata</taxon>
    </lineage>
</organism>
<dbReference type="SUPFAM" id="SSF48371">
    <property type="entry name" value="ARM repeat"/>
    <property type="match status" value="1"/>
</dbReference>
<dbReference type="Proteomes" id="UP000245802">
    <property type="component" value="Chromosome"/>
</dbReference>
<dbReference type="RefSeq" id="WP_010037372.1">
    <property type="nucleotide sequence ID" value="NZ_CP025958.1"/>
</dbReference>
<dbReference type="AlphaFoldDB" id="A0A2Z3H2K6"/>
<dbReference type="InterPro" id="IPR011989">
    <property type="entry name" value="ARM-like"/>
</dbReference>
<dbReference type="Gene3D" id="1.25.10.10">
    <property type="entry name" value="Leucine-rich Repeat Variant"/>
    <property type="match status" value="1"/>
</dbReference>
<accession>A0A2Z3H2K6</accession>
<dbReference type="Pfam" id="PF13646">
    <property type="entry name" value="HEAT_2"/>
    <property type="match status" value="1"/>
</dbReference>
<dbReference type="InterPro" id="IPR016024">
    <property type="entry name" value="ARM-type_fold"/>
</dbReference>
<dbReference type="EMBL" id="CP025958">
    <property type="protein sequence ID" value="AWM37947.1"/>
    <property type="molecule type" value="Genomic_DNA"/>
</dbReference>
<evidence type="ECO:0008006" key="3">
    <source>
        <dbReference type="Google" id="ProtNLM"/>
    </source>
</evidence>
<sequence length="177" mass="18916">MLRWLARTLGVGIATGANQRSLTRQVHAADPGVRRRAAELLATVPEPWAADLLLVLFKDMIAEVRAAARSGFQHQGTAATAALIKALEDADPRVAVPAAELLGEWKDLDAVRPLLLVMKFGAPETRAAATRALIRFGRAAIPGLLLACDDPDPWTRTRGEEVLAAIRLAEHTGPPPG</sequence>
<dbReference type="OrthoDB" id="207253at2"/>
<name>A0A2Z3H2K6_9BACT</name>
<evidence type="ECO:0000313" key="1">
    <source>
        <dbReference type="EMBL" id="AWM37947.1"/>
    </source>
</evidence>
<evidence type="ECO:0000313" key="2">
    <source>
        <dbReference type="Proteomes" id="UP000245802"/>
    </source>
</evidence>
<dbReference type="InterPro" id="IPR004155">
    <property type="entry name" value="PBS_lyase_HEAT"/>
</dbReference>
<proteinExistence type="predicted"/>
<reference evidence="1 2" key="1">
    <citation type="submission" date="2018-01" db="EMBL/GenBank/DDBJ databases">
        <title>G. obscuriglobus.</title>
        <authorList>
            <person name="Franke J."/>
            <person name="Blomberg W."/>
            <person name="Selmecki A."/>
        </authorList>
    </citation>
    <scope>NUCLEOTIDE SEQUENCE [LARGE SCALE GENOMIC DNA]</scope>
    <source>
        <strain evidence="1 2">DSM 5831</strain>
    </source>
</reference>
<dbReference type="SMART" id="SM00567">
    <property type="entry name" value="EZ_HEAT"/>
    <property type="match status" value="3"/>
</dbReference>
<gene>
    <name evidence="1" type="ORF">C1280_13740</name>
</gene>
<dbReference type="KEGG" id="gog:C1280_13740"/>
<protein>
    <recommendedName>
        <fullName evidence="3">HEAT repeat domain-containing protein</fullName>
    </recommendedName>
</protein>
<keyword evidence="2" id="KW-1185">Reference proteome</keyword>